<accession>A0A1D7UUX8</accession>
<dbReference type="NCBIfam" id="NF047498">
    <property type="entry name" value="LIC_12616_fam"/>
    <property type="match status" value="1"/>
</dbReference>
<dbReference type="Pfam" id="PF23961">
    <property type="entry name" value="Phage_tail_terminator_9"/>
    <property type="match status" value="1"/>
</dbReference>
<dbReference type="OrthoDB" id="341190at2"/>
<proteinExistence type="predicted"/>
<evidence type="ECO:0000313" key="2">
    <source>
        <dbReference type="EMBL" id="AOP33406.1"/>
    </source>
</evidence>
<feature type="domain" description="Phage neck terminator protein gp12-like" evidence="1">
    <location>
        <begin position="27"/>
        <end position="148"/>
    </location>
</feature>
<evidence type="ECO:0000313" key="3">
    <source>
        <dbReference type="Proteomes" id="UP000094197"/>
    </source>
</evidence>
<dbReference type="AlphaFoldDB" id="A0A1D7UUX8"/>
<keyword evidence="3" id="KW-1185">Reference proteome</keyword>
<dbReference type="KEGG" id="laj:A0128_05830"/>
<dbReference type="Proteomes" id="UP000094197">
    <property type="component" value="Chromosome 1"/>
</dbReference>
<organism evidence="2 3">
    <name type="scientific">Leptospira tipperaryensis</name>
    <dbReference type="NCBI Taxonomy" id="2564040"/>
    <lineage>
        <taxon>Bacteria</taxon>
        <taxon>Pseudomonadati</taxon>
        <taxon>Spirochaetota</taxon>
        <taxon>Spirochaetia</taxon>
        <taxon>Leptospirales</taxon>
        <taxon>Leptospiraceae</taxon>
        <taxon>Leptospira</taxon>
    </lineage>
</organism>
<gene>
    <name evidence="2" type="ORF">A0128_05830</name>
</gene>
<dbReference type="EMBL" id="CP015217">
    <property type="protein sequence ID" value="AOP33406.1"/>
    <property type="molecule type" value="Genomic_DNA"/>
</dbReference>
<protein>
    <recommendedName>
        <fullName evidence="1">Phage neck terminator protein gp12-like domain-containing protein</fullName>
    </recommendedName>
</protein>
<sequence length="174" mass="19717">MKFEYIESVMNKMVLEILKPDPPISMILADQIVTSPVYPYGTYKVLELTQDSSKNASKWIQKIDSESFKEISRKNQKTLISVSFLHDDSIATCWDLCEKAMDWFDSLDGLIECEKFGATPDVVSISVQDKTVLTDANVYEYKAGFDLLLKSRKYSEKQGESTASAPTVEFQEEA</sequence>
<reference evidence="2 3" key="1">
    <citation type="submission" date="2016-04" db="EMBL/GenBank/DDBJ databases">
        <title>Complete genome seqeunce of Leptospira alstonii serovar Room22.</title>
        <authorList>
            <person name="Nally J.E."/>
            <person name="Bayles D.O."/>
            <person name="Hurley D."/>
            <person name="Fanning S."/>
            <person name="McMahon B.J."/>
            <person name="Arent Z."/>
        </authorList>
    </citation>
    <scope>NUCLEOTIDE SEQUENCE [LARGE SCALE GENOMIC DNA]</scope>
    <source>
        <strain evidence="2 3">GWTS #1</strain>
    </source>
</reference>
<name>A0A1D7UUX8_9LEPT</name>
<dbReference type="InterPro" id="IPR057087">
    <property type="entry name" value="Gp12-like"/>
</dbReference>
<evidence type="ECO:0000259" key="1">
    <source>
        <dbReference type="Pfam" id="PF23961"/>
    </source>
</evidence>
<dbReference type="RefSeq" id="WP_069606643.1">
    <property type="nucleotide sequence ID" value="NZ_CP015217.1"/>
</dbReference>